<evidence type="ECO:0000256" key="1">
    <source>
        <dbReference type="SAM" id="MobiDB-lite"/>
    </source>
</evidence>
<evidence type="ECO:0000313" key="2">
    <source>
        <dbReference type="EMBL" id="OCT72076.1"/>
    </source>
</evidence>
<gene>
    <name evidence="2" type="ORF">XELAEV_18035048mg</name>
</gene>
<dbReference type="AlphaFoldDB" id="A0A974HC47"/>
<reference evidence="3" key="1">
    <citation type="journal article" date="2016" name="Nature">
        <title>Genome evolution in the allotetraploid frog Xenopus laevis.</title>
        <authorList>
            <person name="Session A.M."/>
            <person name="Uno Y."/>
            <person name="Kwon T."/>
            <person name="Chapman J.A."/>
            <person name="Toyoda A."/>
            <person name="Takahashi S."/>
            <person name="Fukui A."/>
            <person name="Hikosaka A."/>
            <person name="Suzuki A."/>
            <person name="Kondo M."/>
            <person name="van Heeringen S.J."/>
            <person name="Quigley I."/>
            <person name="Heinz S."/>
            <person name="Ogino H."/>
            <person name="Ochi H."/>
            <person name="Hellsten U."/>
            <person name="Lyons J.B."/>
            <person name="Simakov O."/>
            <person name="Putnam N."/>
            <person name="Stites J."/>
            <person name="Kuroki Y."/>
            <person name="Tanaka T."/>
            <person name="Michiue T."/>
            <person name="Watanabe M."/>
            <person name="Bogdanovic O."/>
            <person name="Lister R."/>
            <person name="Georgiou G."/>
            <person name="Paranjpe S.S."/>
            <person name="van Kruijsbergen I."/>
            <person name="Shu S."/>
            <person name="Carlson J."/>
            <person name="Kinoshita T."/>
            <person name="Ohta Y."/>
            <person name="Mawaribuchi S."/>
            <person name="Jenkins J."/>
            <person name="Grimwood J."/>
            <person name="Schmutz J."/>
            <person name="Mitros T."/>
            <person name="Mozaffari S.V."/>
            <person name="Suzuki Y."/>
            <person name="Haramoto Y."/>
            <person name="Yamamoto T.S."/>
            <person name="Takagi C."/>
            <person name="Heald R."/>
            <person name="Miller K."/>
            <person name="Haudenschild C."/>
            <person name="Kitzman J."/>
            <person name="Nakayama T."/>
            <person name="Izutsu Y."/>
            <person name="Robert J."/>
            <person name="Fortriede J."/>
            <person name="Burns K."/>
            <person name="Lotay V."/>
            <person name="Karimi K."/>
            <person name="Yasuoka Y."/>
            <person name="Dichmann D.S."/>
            <person name="Flajnik M.F."/>
            <person name="Houston D.W."/>
            <person name="Shendure J."/>
            <person name="DuPasquier L."/>
            <person name="Vize P.D."/>
            <person name="Zorn A.M."/>
            <person name="Ito M."/>
            <person name="Marcotte E.M."/>
            <person name="Wallingford J.B."/>
            <person name="Ito Y."/>
            <person name="Asashima M."/>
            <person name="Ueno N."/>
            <person name="Matsuda Y."/>
            <person name="Veenstra G.J."/>
            <person name="Fujiyama A."/>
            <person name="Harland R.M."/>
            <person name="Taira M."/>
            <person name="Rokhsar D.S."/>
        </authorList>
    </citation>
    <scope>NUCLEOTIDE SEQUENCE [LARGE SCALE GENOMIC DNA]</scope>
    <source>
        <strain evidence="3">J</strain>
    </source>
</reference>
<proteinExistence type="predicted"/>
<protein>
    <submittedName>
        <fullName evidence="2">Uncharacterized protein</fullName>
    </submittedName>
</protein>
<feature type="region of interest" description="Disordered" evidence="1">
    <location>
        <begin position="1"/>
        <end position="55"/>
    </location>
</feature>
<name>A0A974HC47_XENLA</name>
<accession>A0A974HC47</accession>
<evidence type="ECO:0000313" key="3">
    <source>
        <dbReference type="Proteomes" id="UP000694892"/>
    </source>
</evidence>
<dbReference type="EMBL" id="CM004478">
    <property type="protein sequence ID" value="OCT72076.1"/>
    <property type="molecule type" value="Genomic_DNA"/>
</dbReference>
<organism evidence="2 3">
    <name type="scientific">Xenopus laevis</name>
    <name type="common">African clawed frog</name>
    <dbReference type="NCBI Taxonomy" id="8355"/>
    <lineage>
        <taxon>Eukaryota</taxon>
        <taxon>Metazoa</taxon>
        <taxon>Chordata</taxon>
        <taxon>Craniata</taxon>
        <taxon>Vertebrata</taxon>
        <taxon>Euteleostomi</taxon>
        <taxon>Amphibia</taxon>
        <taxon>Batrachia</taxon>
        <taxon>Anura</taxon>
        <taxon>Pipoidea</taxon>
        <taxon>Pipidae</taxon>
        <taxon>Xenopodinae</taxon>
        <taxon>Xenopus</taxon>
        <taxon>Xenopus</taxon>
    </lineage>
</organism>
<dbReference type="Proteomes" id="UP000694892">
    <property type="component" value="Chromosome 7L"/>
</dbReference>
<sequence>MPATIVTELPSSLEEEREESSLLLEQEIEQKGTTTTIDVDPAKDSDSETSSESDVVFSPAPCASASCNVFNAPDPSCSISAKLNFMKSVQPLSDSTHTLPFQQNYVYYRPVPGGSAMQRKWLCYCVDNQKIYCFVCMAFCTNRRSMFIGGWPVHKLHVTDRIKEHEDSALHALHLASVTAYLTAEKKSNIATINVTLVNKHKGNIIVWSYKG</sequence>